<dbReference type="STRING" id="284581.AMD01_05755"/>
<sequence length="124" mass="14293">MRKFIINLLIICLYCFPFGYVSMYQDWANASMIGYLTMIVGTSILAVSSRVFNNIIPFMVGNLASAMISLYFLYRMDITLGDGWDHGYFKPFAPHQVLLLISCLNLLPQLLVMWLTNRKKEPVR</sequence>
<feature type="transmembrane region" description="Helical" evidence="1">
    <location>
        <begin position="55"/>
        <end position="74"/>
    </location>
</feature>
<feature type="transmembrane region" description="Helical" evidence="1">
    <location>
        <begin position="5"/>
        <end position="24"/>
    </location>
</feature>
<dbReference type="AlphaFoldDB" id="A0A0M0L8Z6"/>
<reference evidence="3" key="1">
    <citation type="submission" date="2015-08" db="EMBL/GenBank/DDBJ databases">
        <title>Fjat-14210 dsm16467.</title>
        <authorList>
            <person name="Liu B."/>
            <person name="Wang J."/>
            <person name="Zhu Y."/>
            <person name="Liu G."/>
            <person name="Chen Q."/>
            <person name="Chen Z."/>
            <person name="Lan J."/>
            <person name="Che J."/>
            <person name="Ge C."/>
            <person name="Shi H."/>
            <person name="Pan Z."/>
            <person name="Liu X."/>
        </authorList>
    </citation>
    <scope>NUCLEOTIDE SEQUENCE [LARGE SCALE GENOMIC DNA]</scope>
    <source>
        <strain evidence="3">DSM 16467</strain>
    </source>
</reference>
<proteinExistence type="predicted"/>
<gene>
    <name evidence="2" type="ORF">AMD01_05755</name>
</gene>
<keyword evidence="1" id="KW-1133">Transmembrane helix</keyword>
<feature type="transmembrane region" description="Helical" evidence="1">
    <location>
        <begin position="94"/>
        <end position="115"/>
    </location>
</feature>
<dbReference type="OrthoDB" id="2086750at2"/>
<dbReference type="EMBL" id="LILC01000007">
    <property type="protein sequence ID" value="KOO47545.1"/>
    <property type="molecule type" value="Genomic_DNA"/>
</dbReference>
<dbReference type="RefSeq" id="WP_053400450.1">
    <property type="nucleotide sequence ID" value="NZ_LILC01000007.1"/>
</dbReference>
<evidence type="ECO:0000256" key="1">
    <source>
        <dbReference type="SAM" id="Phobius"/>
    </source>
</evidence>
<comment type="caution">
    <text evidence="2">The sequence shown here is derived from an EMBL/GenBank/DDBJ whole genome shotgun (WGS) entry which is preliminary data.</text>
</comment>
<keyword evidence="1" id="KW-0812">Transmembrane</keyword>
<evidence type="ECO:0000313" key="2">
    <source>
        <dbReference type="EMBL" id="KOO47545.1"/>
    </source>
</evidence>
<keyword evidence="1" id="KW-0472">Membrane</keyword>
<name>A0A0M0L8Z6_9BACI</name>
<organism evidence="2 3">
    <name type="scientific">Priestia koreensis</name>
    <dbReference type="NCBI Taxonomy" id="284581"/>
    <lineage>
        <taxon>Bacteria</taxon>
        <taxon>Bacillati</taxon>
        <taxon>Bacillota</taxon>
        <taxon>Bacilli</taxon>
        <taxon>Bacillales</taxon>
        <taxon>Bacillaceae</taxon>
        <taxon>Priestia</taxon>
    </lineage>
</organism>
<feature type="transmembrane region" description="Helical" evidence="1">
    <location>
        <begin position="30"/>
        <end position="48"/>
    </location>
</feature>
<keyword evidence="3" id="KW-1185">Reference proteome</keyword>
<protein>
    <submittedName>
        <fullName evidence="2">Uncharacterized protein</fullName>
    </submittedName>
</protein>
<dbReference type="Proteomes" id="UP000037558">
    <property type="component" value="Unassembled WGS sequence"/>
</dbReference>
<accession>A0A0M0L8Z6</accession>
<evidence type="ECO:0000313" key="3">
    <source>
        <dbReference type="Proteomes" id="UP000037558"/>
    </source>
</evidence>
<dbReference type="PATRIC" id="fig|284581.3.peg.4544"/>